<dbReference type="Proteomes" id="UP000239698">
    <property type="component" value="Unassembled WGS sequence"/>
</dbReference>
<dbReference type="SUPFAM" id="SSF52540">
    <property type="entry name" value="P-loop containing nucleoside triphosphate hydrolases"/>
    <property type="match status" value="1"/>
</dbReference>
<dbReference type="InterPro" id="IPR027417">
    <property type="entry name" value="P-loop_NTPase"/>
</dbReference>
<dbReference type="EMBL" id="PSVT01000061">
    <property type="protein sequence ID" value="PPH71218.1"/>
    <property type="molecule type" value="Genomic_DNA"/>
</dbReference>
<dbReference type="Gene3D" id="3.40.50.300">
    <property type="entry name" value="P-loop containing nucleotide triphosphate hydrolases"/>
    <property type="match status" value="1"/>
</dbReference>
<dbReference type="RefSeq" id="WP_097167979.1">
    <property type="nucleotide sequence ID" value="NZ_PSUD01000056.1"/>
</dbReference>
<sequence>MTLTPATFLTRRELRARIRSHDIETQDDETAADVNSHIDPVSSPDAASLIEPDPEEEVSAVPEEPGWKLNRSGWRRWVRVYPQAEAGASSTTRQLQILNTALIAAPTDEEGTLNGRDRISRTSVFHERMSAYRKGQVDSINSCTSGAVGAGKSTSEKLTEIGRPVLLDRQAFIVIDKKPENGVGEFTELTLAAGSTPIVFALGDKGSRLNPLDMSILSMTTESGGAIGEAKQRGVLRAAAELMQDGKKLTKFDMGALRGAHREALRVAEADRGREPVIADVIEALGKARIPEFAHLEKRARSRMHEAGIGLQSLFFMLVDEYPGLFDGETSKDVNLGKKLTTFDISQITNGPAVSIIMLLIQSWTIARLTDMGTRIPTTQVLSEGWWVGGGPAGEVFRSNLKLSRGLGLATAVDFHHISDFKTDDPAVGFMKEAGIVRVFRQDRKEDAKAAESTFGFQKGTWQQLMTLPNGTHYLKIGTNPEILVDGVRSNYEIGISSTNGAIGERDVV</sequence>
<gene>
    <name evidence="2" type="ORF">C5C40_15365</name>
</gene>
<comment type="caution">
    <text evidence="2">The sequence shown here is derived from an EMBL/GenBank/DDBJ whole genome shotgun (WGS) entry which is preliminary data.</text>
</comment>
<evidence type="ECO:0008006" key="4">
    <source>
        <dbReference type="Google" id="ProtNLM"/>
    </source>
</evidence>
<evidence type="ECO:0000256" key="1">
    <source>
        <dbReference type="SAM" id="MobiDB-lite"/>
    </source>
</evidence>
<evidence type="ECO:0000313" key="3">
    <source>
        <dbReference type="Proteomes" id="UP000239698"/>
    </source>
</evidence>
<evidence type="ECO:0000313" key="2">
    <source>
        <dbReference type="EMBL" id="PPH71218.1"/>
    </source>
</evidence>
<reference evidence="2 3" key="1">
    <citation type="submission" date="2018-02" db="EMBL/GenBank/DDBJ databases">
        <title>Bacteriophage NCPPB3778 and a type I-E CRISPR drive the evolution of the US Biological Select Agent, Rathayibacter toxicus.</title>
        <authorList>
            <person name="Davis E.W.II."/>
            <person name="Tabima J.F."/>
            <person name="Weisberg A.J."/>
            <person name="Lopes L.D."/>
            <person name="Wiseman M.S."/>
            <person name="Wiseman M.S."/>
            <person name="Pupko T."/>
            <person name="Belcher M.S."/>
            <person name="Sechler A.J."/>
            <person name="Tancos M.A."/>
            <person name="Schroeder B.K."/>
            <person name="Murray T.D."/>
            <person name="Luster D.G."/>
            <person name="Schneider W.L."/>
            <person name="Rogers E."/>
            <person name="Andreote F.D."/>
            <person name="Grunwald N.J."/>
            <person name="Putnam M.L."/>
            <person name="Chang J.H."/>
        </authorList>
    </citation>
    <scope>NUCLEOTIDE SEQUENCE [LARGE SCALE GENOMIC DNA]</scope>
    <source>
        <strain evidence="2 3">AY1D6</strain>
    </source>
</reference>
<name>A0ABX5A8Q3_RATRA</name>
<keyword evidence="3" id="KW-1185">Reference proteome</keyword>
<protein>
    <recommendedName>
        <fullName evidence="4">ATP/GTP-binding protein</fullName>
    </recommendedName>
</protein>
<proteinExistence type="predicted"/>
<organism evidence="2 3">
    <name type="scientific">Rathayibacter rathayi</name>
    <name type="common">Corynebacterium rathayi</name>
    <dbReference type="NCBI Taxonomy" id="33887"/>
    <lineage>
        <taxon>Bacteria</taxon>
        <taxon>Bacillati</taxon>
        <taxon>Actinomycetota</taxon>
        <taxon>Actinomycetes</taxon>
        <taxon>Micrococcales</taxon>
        <taxon>Microbacteriaceae</taxon>
        <taxon>Rathayibacter</taxon>
    </lineage>
</organism>
<dbReference type="Gene3D" id="1.10.8.730">
    <property type="match status" value="1"/>
</dbReference>
<feature type="region of interest" description="Disordered" evidence="1">
    <location>
        <begin position="20"/>
        <end position="40"/>
    </location>
</feature>
<accession>A0ABX5A8Q3</accession>